<dbReference type="Proteomes" id="UP000765509">
    <property type="component" value="Unassembled WGS sequence"/>
</dbReference>
<sequence length="164" mass="18309">MDAAIQSNKMDLDKEEVRPEQGLPSLPQERHIWRMPELPAIPQVPTQKLVQRGKRRGVGNMPKPFTGHGTLLLTHKELSGSGEDHITLRRVEPIVLKRQGQKVKNWLKNQSLLSVDQKKGLEMDPALEEDSLASTSSKEAPEASIEKPKGPHKKNKGPKNPQGK</sequence>
<feature type="compositionally biased region" description="Basic and acidic residues" evidence="1">
    <location>
        <begin position="139"/>
        <end position="149"/>
    </location>
</feature>
<evidence type="ECO:0000256" key="1">
    <source>
        <dbReference type="SAM" id="MobiDB-lite"/>
    </source>
</evidence>
<protein>
    <submittedName>
        <fullName evidence="2">Uncharacterized protein</fullName>
    </submittedName>
</protein>
<gene>
    <name evidence="2" type="ORF">O181_084320</name>
</gene>
<reference evidence="2" key="1">
    <citation type="submission" date="2021-03" db="EMBL/GenBank/DDBJ databases">
        <title>Draft genome sequence of rust myrtle Austropuccinia psidii MF-1, a brazilian biotype.</title>
        <authorList>
            <person name="Quecine M.C."/>
            <person name="Pachon D.M.R."/>
            <person name="Bonatelli M.L."/>
            <person name="Correr F.H."/>
            <person name="Franceschini L.M."/>
            <person name="Leite T.F."/>
            <person name="Margarido G.R.A."/>
            <person name="Almeida C.A."/>
            <person name="Ferrarezi J.A."/>
            <person name="Labate C.A."/>
        </authorList>
    </citation>
    <scope>NUCLEOTIDE SEQUENCE</scope>
    <source>
        <strain evidence="2">MF-1</strain>
    </source>
</reference>
<feature type="region of interest" description="Disordered" evidence="1">
    <location>
        <begin position="1"/>
        <end position="30"/>
    </location>
</feature>
<evidence type="ECO:0000313" key="3">
    <source>
        <dbReference type="Proteomes" id="UP000765509"/>
    </source>
</evidence>
<keyword evidence="3" id="KW-1185">Reference proteome</keyword>
<organism evidence="2 3">
    <name type="scientific">Austropuccinia psidii MF-1</name>
    <dbReference type="NCBI Taxonomy" id="1389203"/>
    <lineage>
        <taxon>Eukaryota</taxon>
        <taxon>Fungi</taxon>
        <taxon>Dikarya</taxon>
        <taxon>Basidiomycota</taxon>
        <taxon>Pucciniomycotina</taxon>
        <taxon>Pucciniomycetes</taxon>
        <taxon>Pucciniales</taxon>
        <taxon>Sphaerophragmiaceae</taxon>
        <taxon>Austropuccinia</taxon>
    </lineage>
</organism>
<evidence type="ECO:0000313" key="2">
    <source>
        <dbReference type="EMBL" id="MBW0544605.1"/>
    </source>
</evidence>
<feature type="region of interest" description="Disordered" evidence="1">
    <location>
        <begin position="123"/>
        <end position="164"/>
    </location>
</feature>
<name>A0A9Q3FPZ4_9BASI</name>
<accession>A0A9Q3FPZ4</accession>
<dbReference type="EMBL" id="AVOT02049454">
    <property type="protein sequence ID" value="MBW0544605.1"/>
    <property type="molecule type" value="Genomic_DNA"/>
</dbReference>
<proteinExistence type="predicted"/>
<dbReference type="AlphaFoldDB" id="A0A9Q3FPZ4"/>
<feature type="compositionally biased region" description="Basic and acidic residues" evidence="1">
    <location>
        <begin position="10"/>
        <end position="19"/>
    </location>
</feature>
<comment type="caution">
    <text evidence="2">The sequence shown here is derived from an EMBL/GenBank/DDBJ whole genome shotgun (WGS) entry which is preliminary data.</text>
</comment>